<organism evidence="11 12">
    <name type="scientific">Candidatus Reconcilbacillus cellulovorans</name>
    <dbReference type="NCBI Taxonomy" id="1906605"/>
    <lineage>
        <taxon>Bacteria</taxon>
        <taxon>Bacillati</taxon>
        <taxon>Bacillota</taxon>
        <taxon>Bacilli</taxon>
        <taxon>Bacillales</taxon>
        <taxon>Paenibacillaceae</taxon>
        <taxon>Candidatus Reconcilbacillus</taxon>
    </lineage>
</organism>
<keyword evidence="6 9" id="KW-0255">Endonuclease</keyword>
<protein>
    <recommendedName>
        <fullName evidence="9">Endoribonuclease YbeY</fullName>
        <ecNumber evidence="9">3.1.-.-</ecNumber>
    </recommendedName>
</protein>
<keyword evidence="5 9" id="KW-0479">Metal-binding</keyword>
<evidence type="ECO:0000256" key="5">
    <source>
        <dbReference type="ARBA" id="ARBA00022723"/>
    </source>
</evidence>
<dbReference type="SUPFAM" id="SSF55486">
    <property type="entry name" value="Metalloproteases ('zincins'), catalytic domain"/>
    <property type="match status" value="1"/>
</dbReference>
<keyword evidence="8 9" id="KW-0862">Zinc</keyword>
<dbReference type="PANTHER" id="PTHR46986">
    <property type="entry name" value="ENDORIBONUCLEASE YBEY, CHLOROPLASTIC"/>
    <property type="match status" value="1"/>
</dbReference>
<evidence type="ECO:0000256" key="4">
    <source>
        <dbReference type="ARBA" id="ARBA00022722"/>
    </source>
</evidence>
<evidence type="ECO:0000256" key="10">
    <source>
        <dbReference type="SAM" id="MobiDB-lite"/>
    </source>
</evidence>
<feature type="binding site" evidence="9">
    <location>
        <position position="125"/>
    </location>
    <ligand>
        <name>Zn(2+)</name>
        <dbReference type="ChEBI" id="CHEBI:29105"/>
        <note>catalytic</note>
    </ligand>
</feature>
<proteinExistence type="inferred from homology"/>
<evidence type="ECO:0000256" key="7">
    <source>
        <dbReference type="ARBA" id="ARBA00022801"/>
    </source>
</evidence>
<dbReference type="GO" id="GO:0008270">
    <property type="term" value="F:zinc ion binding"/>
    <property type="evidence" value="ECO:0007669"/>
    <property type="project" value="UniProtKB-UniRule"/>
</dbReference>
<dbReference type="NCBIfam" id="TIGR00043">
    <property type="entry name" value="rRNA maturation RNase YbeY"/>
    <property type="match status" value="1"/>
</dbReference>
<evidence type="ECO:0000256" key="2">
    <source>
        <dbReference type="ARBA" id="ARBA00022517"/>
    </source>
</evidence>
<dbReference type="PANTHER" id="PTHR46986:SF1">
    <property type="entry name" value="ENDORIBONUCLEASE YBEY, CHLOROPLASTIC"/>
    <property type="match status" value="1"/>
</dbReference>
<keyword evidence="4 9" id="KW-0540">Nuclease</keyword>
<comment type="subcellular location">
    <subcellularLocation>
        <location evidence="9">Cytoplasm</location>
    </subcellularLocation>
</comment>
<accession>A0A2A6DZV7</accession>
<comment type="similarity">
    <text evidence="1 9">Belongs to the endoribonuclease YbeY family.</text>
</comment>
<feature type="compositionally biased region" description="Acidic residues" evidence="10">
    <location>
        <begin position="75"/>
        <end position="88"/>
    </location>
</feature>
<dbReference type="InterPro" id="IPR002036">
    <property type="entry name" value="YbeY"/>
</dbReference>
<keyword evidence="3 9" id="KW-0698">rRNA processing</keyword>
<evidence type="ECO:0000313" key="12">
    <source>
        <dbReference type="Proteomes" id="UP000243688"/>
    </source>
</evidence>
<dbReference type="Pfam" id="PF02130">
    <property type="entry name" value="YbeY"/>
    <property type="match status" value="1"/>
</dbReference>
<dbReference type="GO" id="GO:0004222">
    <property type="term" value="F:metalloendopeptidase activity"/>
    <property type="evidence" value="ECO:0007669"/>
    <property type="project" value="InterPro"/>
</dbReference>
<comment type="caution">
    <text evidence="11">The sequence shown here is derived from an EMBL/GenBank/DDBJ whole genome shotgun (WGS) entry which is preliminary data.</text>
</comment>
<dbReference type="EMBL" id="MOXJ01000016">
    <property type="protein sequence ID" value="PDO10283.1"/>
    <property type="molecule type" value="Genomic_DNA"/>
</dbReference>
<dbReference type="Proteomes" id="UP000243688">
    <property type="component" value="Unassembled WGS sequence"/>
</dbReference>
<feature type="binding site" evidence="9">
    <location>
        <position position="135"/>
    </location>
    <ligand>
        <name>Zn(2+)</name>
        <dbReference type="ChEBI" id="CHEBI:29105"/>
        <note>catalytic</note>
    </ligand>
</feature>
<dbReference type="InterPro" id="IPR020549">
    <property type="entry name" value="YbeY_CS"/>
</dbReference>
<keyword evidence="9" id="KW-0963">Cytoplasm</keyword>
<dbReference type="GO" id="GO:0004521">
    <property type="term" value="F:RNA endonuclease activity"/>
    <property type="evidence" value="ECO:0007669"/>
    <property type="project" value="UniProtKB-UniRule"/>
</dbReference>
<dbReference type="GO" id="GO:0006364">
    <property type="term" value="P:rRNA processing"/>
    <property type="evidence" value="ECO:0007669"/>
    <property type="project" value="UniProtKB-UniRule"/>
</dbReference>
<dbReference type="EC" id="3.1.-.-" evidence="9"/>
<reference evidence="11 12" key="1">
    <citation type="submission" date="2016-12" db="EMBL/GenBank/DDBJ databases">
        <title>Candidatus Reconcilibacillus cellulovorans genome.</title>
        <authorList>
            <person name="Kolinko S."/>
            <person name="Wu Y.-W."/>
            <person name="Tachea F."/>
            <person name="Denzel E."/>
            <person name="Hiras J."/>
            <person name="Baecker N."/>
            <person name="Chan L.J."/>
            <person name="Eichorst S.A."/>
            <person name="Frey D."/>
            <person name="Adams P.D."/>
            <person name="Pray T."/>
            <person name="Tanjore D."/>
            <person name="Petzold C.J."/>
            <person name="Gladden J.M."/>
            <person name="Simmons B.A."/>
            <person name="Singer S.W."/>
        </authorList>
    </citation>
    <scope>NUCLEOTIDE SEQUENCE [LARGE SCALE GENOMIC DNA]</scope>
    <source>
        <strain evidence="11">JTherm</strain>
    </source>
</reference>
<dbReference type="InterPro" id="IPR023091">
    <property type="entry name" value="MetalPrtase_cat_dom_sf_prd"/>
</dbReference>
<dbReference type="GO" id="GO:0005737">
    <property type="term" value="C:cytoplasm"/>
    <property type="evidence" value="ECO:0007669"/>
    <property type="project" value="UniProtKB-SubCell"/>
</dbReference>
<evidence type="ECO:0000256" key="1">
    <source>
        <dbReference type="ARBA" id="ARBA00010875"/>
    </source>
</evidence>
<comment type="function">
    <text evidence="9">Single strand-specific metallo-endoribonuclease involved in late-stage 70S ribosome quality control and in maturation of the 3' terminus of the 16S rRNA.</text>
</comment>
<evidence type="ECO:0000256" key="3">
    <source>
        <dbReference type="ARBA" id="ARBA00022552"/>
    </source>
</evidence>
<gene>
    <name evidence="9" type="primary">ybeY</name>
    <name evidence="11" type="ORF">BLM47_07965</name>
</gene>
<feature type="binding site" evidence="9">
    <location>
        <position position="129"/>
    </location>
    <ligand>
        <name>Zn(2+)</name>
        <dbReference type="ChEBI" id="CHEBI:29105"/>
        <note>catalytic</note>
    </ligand>
</feature>
<evidence type="ECO:0000256" key="8">
    <source>
        <dbReference type="ARBA" id="ARBA00022833"/>
    </source>
</evidence>
<dbReference type="Gene3D" id="3.40.390.30">
    <property type="entry name" value="Metalloproteases ('zincins'), catalytic domain"/>
    <property type="match status" value="1"/>
</dbReference>
<sequence length="159" mass="18028">MSLTLEWINQQNEVPVRPEWIASFERLLALAAEAEGYTRGEVSLTLTDDEQIRRLNREYRGVDRPTDVLSFPLMDPEEAAEDGSDDGDGPPPHFGDIVISVPRAIEQAREYGHSVERELGFLFVHGLLHLFGYDHDTEASERDMFARQEAVLTKAGLFR</sequence>
<evidence type="ECO:0000313" key="11">
    <source>
        <dbReference type="EMBL" id="PDO10283.1"/>
    </source>
</evidence>
<keyword evidence="2 9" id="KW-0690">Ribosome biogenesis</keyword>
<dbReference type="PROSITE" id="PS01306">
    <property type="entry name" value="UPF0054"/>
    <property type="match status" value="1"/>
</dbReference>
<dbReference type="HAMAP" id="MF_00009">
    <property type="entry name" value="Endoribonucl_YbeY"/>
    <property type="match status" value="1"/>
</dbReference>
<name>A0A2A6DZV7_9BACL</name>
<evidence type="ECO:0000256" key="6">
    <source>
        <dbReference type="ARBA" id="ARBA00022759"/>
    </source>
</evidence>
<feature type="region of interest" description="Disordered" evidence="10">
    <location>
        <begin position="70"/>
        <end position="94"/>
    </location>
</feature>
<dbReference type="AlphaFoldDB" id="A0A2A6DZV7"/>
<comment type="cofactor">
    <cofactor evidence="9">
        <name>Zn(2+)</name>
        <dbReference type="ChEBI" id="CHEBI:29105"/>
    </cofactor>
    <text evidence="9">Binds 1 zinc ion.</text>
</comment>
<evidence type="ECO:0000256" key="9">
    <source>
        <dbReference type="HAMAP-Rule" id="MF_00009"/>
    </source>
</evidence>
<keyword evidence="7 9" id="KW-0378">Hydrolase</keyword>